<reference evidence="1 2" key="1">
    <citation type="journal article" date="2017" name="ISME J.">
        <title>Energy and carbon metabolisms in a deep terrestrial subsurface fluid microbial community.</title>
        <authorList>
            <person name="Momper L."/>
            <person name="Jungbluth S.P."/>
            <person name="Lee M.D."/>
            <person name="Amend J.P."/>
        </authorList>
    </citation>
    <scope>NUCLEOTIDE SEQUENCE [LARGE SCALE GENOMIC DNA]</scope>
    <source>
        <strain evidence="1">SURF_17</strain>
    </source>
</reference>
<dbReference type="AlphaFoldDB" id="A0A419EYH1"/>
<dbReference type="EMBL" id="QZKI01000074">
    <property type="protein sequence ID" value="RJP70091.1"/>
    <property type="molecule type" value="Genomic_DNA"/>
</dbReference>
<evidence type="ECO:0000313" key="1">
    <source>
        <dbReference type="EMBL" id="RJP70091.1"/>
    </source>
</evidence>
<gene>
    <name evidence="1" type="ORF">C4532_09820</name>
</gene>
<sequence length="83" mass="9755">MDKWRVPEASTWDTEFHYVCFNDECPYFVRGWSWMQEKYQAKASYRHCIDPVTGCSRPLPVWSLTALKDGIIYNNNADSEKGN</sequence>
<dbReference type="Proteomes" id="UP000285961">
    <property type="component" value="Unassembled WGS sequence"/>
</dbReference>
<evidence type="ECO:0000313" key="2">
    <source>
        <dbReference type="Proteomes" id="UP000285961"/>
    </source>
</evidence>
<accession>A0A419EYH1</accession>
<protein>
    <submittedName>
        <fullName evidence="1">Uncharacterized protein</fullName>
    </submittedName>
</protein>
<comment type="caution">
    <text evidence="1">The sequence shown here is derived from an EMBL/GenBank/DDBJ whole genome shotgun (WGS) entry which is preliminary data.</text>
</comment>
<organism evidence="1 2">
    <name type="scientific">Candidatus Abyssobacteria bacterium SURF_17</name>
    <dbReference type="NCBI Taxonomy" id="2093361"/>
    <lineage>
        <taxon>Bacteria</taxon>
        <taxon>Pseudomonadati</taxon>
        <taxon>Candidatus Hydrogenedentota</taxon>
        <taxon>Candidatus Abyssobacteria</taxon>
    </lineage>
</organism>
<name>A0A419EYH1_9BACT</name>
<proteinExistence type="predicted"/>